<dbReference type="Gene3D" id="1.10.630.10">
    <property type="entry name" value="Cytochrome P450"/>
    <property type="match status" value="1"/>
</dbReference>
<dbReference type="SUPFAM" id="SSF48264">
    <property type="entry name" value="Cytochrome P450"/>
    <property type="match status" value="1"/>
</dbReference>
<organism evidence="8 9">
    <name type="scientific">Polymorphospora rubra</name>
    <dbReference type="NCBI Taxonomy" id="338584"/>
    <lineage>
        <taxon>Bacteria</taxon>
        <taxon>Bacillati</taxon>
        <taxon>Actinomycetota</taxon>
        <taxon>Actinomycetes</taxon>
        <taxon>Micromonosporales</taxon>
        <taxon>Micromonosporaceae</taxon>
        <taxon>Polymorphospora</taxon>
    </lineage>
</organism>
<dbReference type="PANTHER" id="PTHR46696:SF6">
    <property type="entry name" value="P450, PUTATIVE (EUROFUNG)-RELATED"/>
    <property type="match status" value="1"/>
</dbReference>
<evidence type="ECO:0000256" key="2">
    <source>
        <dbReference type="ARBA" id="ARBA00022617"/>
    </source>
</evidence>
<dbReference type="FunFam" id="1.10.630.10:FF:000018">
    <property type="entry name" value="Cytochrome P450 monooxygenase"/>
    <property type="match status" value="1"/>
</dbReference>
<dbReference type="PRINTS" id="PR00359">
    <property type="entry name" value="BP450"/>
</dbReference>
<dbReference type="PANTHER" id="PTHR46696">
    <property type="entry name" value="P450, PUTATIVE (EUROFUNG)-RELATED"/>
    <property type="match status" value="1"/>
</dbReference>
<accession>A0A810N6J4</accession>
<name>A0A810N6J4_9ACTN</name>
<dbReference type="InterPro" id="IPR001128">
    <property type="entry name" value="Cyt_P450"/>
</dbReference>
<keyword evidence="3 7" id="KW-0479">Metal-binding</keyword>
<dbReference type="GO" id="GO:0020037">
    <property type="term" value="F:heme binding"/>
    <property type="evidence" value="ECO:0007669"/>
    <property type="project" value="InterPro"/>
</dbReference>
<reference evidence="8" key="1">
    <citation type="submission" date="2020-08" db="EMBL/GenBank/DDBJ databases">
        <title>Whole genome shotgun sequence of Polymorphospora rubra NBRC 101157.</title>
        <authorList>
            <person name="Komaki H."/>
            <person name="Tamura T."/>
        </authorList>
    </citation>
    <scope>NUCLEOTIDE SEQUENCE</scope>
    <source>
        <strain evidence="8">NBRC 101157</strain>
    </source>
</reference>
<dbReference type="InterPro" id="IPR036396">
    <property type="entry name" value="Cyt_P450_sf"/>
</dbReference>
<keyword evidence="6 7" id="KW-0503">Monooxygenase</keyword>
<dbReference type="GO" id="GO:0016705">
    <property type="term" value="F:oxidoreductase activity, acting on paired donors, with incorporation or reduction of molecular oxygen"/>
    <property type="evidence" value="ECO:0007669"/>
    <property type="project" value="InterPro"/>
</dbReference>
<evidence type="ECO:0000256" key="3">
    <source>
        <dbReference type="ARBA" id="ARBA00022723"/>
    </source>
</evidence>
<dbReference type="GO" id="GO:0017000">
    <property type="term" value="P:antibiotic biosynthetic process"/>
    <property type="evidence" value="ECO:0007669"/>
    <property type="project" value="UniProtKB-ARBA"/>
</dbReference>
<dbReference type="Proteomes" id="UP000680866">
    <property type="component" value="Chromosome"/>
</dbReference>
<protein>
    <submittedName>
        <fullName evidence="8">Cytochrome P450</fullName>
    </submittedName>
</protein>
<dbReference type="CDD" id="cd11031">
    <property type="entry name" value="Cyp158A-like"/>
    <property type="match status" value="1"/>
</dbReference>
<dbReference type="RefSeq" id="WP_212818628.1">
    <property type="nucleotide sequence ID" value="NZ_AP023359.1"/>
</dbReference>
<keyword evidence="5 7" id="KW-0408">Iron</keyword>
<dbReference type="Pfam" id="PF00067">
    <property type="entry name" value="p450"/>
    <property type="match status" value="1"/>
</dbReference>
<dbReference type="PRINTS" id="PR00385">
    <property type="entry name" value="P450"/>
</dbReference>
<evidence type="ECO:0000313" key="9">
    <source>
        <dbReference type="Proteomes" id="UP000680866"/>
    </source>
</evidence>
<dbReference type="InterPro" id="IPR002397">
    <property type="entry name" value="Cyt_P450_B"/>
</dbReference>
<dbReference type="PROSITE" id="PS00086">
    <property type="entry name" value="CYTOCHROME_P450"/>
    <property type="match status" value="1"/>
</dbReference>
<keyword evidence="9" id="KW-1185">Reference proteome</keyword>
<evidence type="ECO:0000256" key="1">
    <source>
        <dbReference type="ARBA" id="ARBA00010617"/>
    </source>
</evidence>
<dbReference type="InterPro" id="IPR017972">
    <property type="entry name" value="Cyt_P450_CS"/>
</dbReference>
<gene>
    <name evidence="8" type="ORF">Prubr_64020</name>
</gene>
<comment type="similarity">
    <text evidence="1 7">Belongs to the cytochrome P450 family.</text>
</comment>
<dbReference type="GO" id="GO:0005506">
    <property type="term" value="F:iron ion binding"/>
    <property type="evidence" value="ECO:0007669"/>
    <property type="project" value="InterPro"/>
</dbReference>
<dbReference type="GO" id="GO:0004497">
    <property type="term" value="F:monooxygenase activity"/>
    <property type="evidence" value="ECO:0007669"/>
    <property type="project" value="UniProtKB-KW"/>
</dbReference>
<keyword evidence="2 7" id="KW-0349">Heme</keyword>
<sequence length="391" mass="42802">MTVSYPFTAPSMHEPAPEFGELREKCPVAAVTLPDGTPAWLVTRHEDVRQVLVDPRFSRAAATAPGGPQSELGALTSESLIGLDPPRHTRLRRLVASGFTPRRVEQLRPRVAELVDGMLDTMEGLPRPVDLVANLSMPLPVQVIFELFGVSPDDRDAFLGWSAALMGKWDRDPERTRAALDGFAGLIAAKRAAPADDLLTALITARDEQDQLTERELVMLCIGVLIGGHETTANQINLFLLTLLRERDRWERLVAEPEALPHAIEELLRFVQLGESGVGQVRLTTEEVTLGDTVIPAGAAVLPAMVAANRDPAVFTEPDHLDLARADNPHLAFGGGIHYCLGAQLARMELQEVLGALLRRMPGLRIAVAEEELRFRFGMAVRSLETLPVTW</sequence>
<evidence type="ECO:0000256" key="4">
    <source>
        <dbReference type="ARBA" id="ARBA00023002"/>
    </source>
</evidence>
<evidence type="ECO:0000313" key="8">
    <source>
        <dbReference type="EMBL" id="BCJ69381.1"/>
    </source>
</evidence>
<dbReference type="KEGG" id="pry:Prubr_64020"/>
<evidence type="ECO:0000256" key="7">
    <source>
        <dbReference type="RuleBase" id="RU000461"/>
    </source>
</evidence>
<dbReference type="AlphaFoldDB" id="A0A810N6J4"/>
<keyword evidence="4 7" id="KW-0560">Oxidoreductase</keyword>
<evidence type="ECO:0000256" key="5">
    <source>
        <dbReference type="ARBA" id="ARBA00023004"/>
    </source>
</evidence>
<evidence type="ECO:0000256" key="6">
    <source>
        <dbReference type="ARBA" id="ARBA00023033"/>
    </source>
</evidence>
<dbReference type="EMBL" id="AP023359">
    <property type="protein sequence ID" value="BCJ69381.1"/>
    <property type="molecule type" value="Genomic_DNA"/>
</dbReference>
<proteinExistence type="inferred from homology"/>